<feature type="compositionally biased region" description="Gly residues" evidence="16">
    <location>
        <begin position="992"/>
        <end position="1004"/>
    </location>
</feature>
<evidence type="ECO:0000256" key="13">
    <source>
        <dbReference type="ARBA" id="ARBA00043854"/>
    </source>
</evidence>
<reference evidence="19" key="2">
    <citation type="submission" date="2025-09" db="UniProtKB">
        <authorList>
            <consortium name="Ensembl"/>
        </authorList>
    </citation>
    <scope>IDENTIFICATION</scope>
    <source>
        <strain evidence="19">broiler</strain>
    </source>
</reference>
<dbReference type="Ensembl" id="ENSGALT00010000550.1">
    <property type="protein sequence ID" value="ENSGALP00010000318.1"/>
    <property type="gene ID" value="ENSGALG00010000288.1"/>
</dbReference>
<evidence type="ECO:0000256" key="1">
    <source>
        <dbReference type="ARBA" id="ARBA00004173"/>
    </source>
</evidence>
<evidence type="ECO:0000256" key="3">
    <source>
        <dbReference type="ARBA" id="ARBA00013169"/>
    </source>
</evidence>
<sequence length="1023" mass="111184">MAAPTLPRAFRALRFPPGGRARCSGGVPPPDPVVAPPDNPERIRLRAREHKERRQRLKREREALGGARPEVGAMRGAHAPPKGLGPQTHRGVPTPPGARWQEGAIFVPQPRGWLCPPPTAPATWRRSGTDGGRSRRSSPPDPVRTETPKTLEWGGGGGGREGGVLSLVLPPPNVTGSLHVGHALTVALQDALVRWRRMQGWAVLWVPGTDHAGIATQAVVERWLWQQRGVRRQDLTRSEFLDEVWAWKERHGDEILRQLRSLGASLDWSRCAFTMDPGFSRAVTEAFVRLHRSGLVRRDRRLVNWSCALRSAVADVEVEPRPLAGPTTLRVPGCPHAVTFGVLVTFAYPVEGDDGLELPVATTRPETMLGDVAVAVHPTDPRYQHLHGRHLRHPFTGQLLPVVTDPTVEPTRGTGAVKVTPGHSHPDLALARAHGLPLLSVIGDDGTMCPPGGGWLQGVHRFVARDKVVTALSQRGLYRGTQDHAMTLPICSRSGDVIEYLLKDQWFLRCQEMAQRAREAVVSGRLQLVPKFHEKNWKTWMDNVGDWCLSRQLWWGHRVPAYKVGVSPPGGDPPNPPGLWVVARSEDEARDEAARLCHVPPKDIELQQDPDVLDTWFSSALFPFAALGWPEETPDLRRFYPTTLLETGSDLLFFWVARMAMLGQELTGRLPFSQVLLHSLVRDAAGRKMSKSLGNVIDPRDVIGGASLQELQEKLHRTILDPHELAVASEGQKRQFPHGIPECGTDALRLALCSHNVHGDDIRLDVASVLNQRHFCNKVWNAVKFVLAALGPHFTPQPPEETSPHAPMDRWVLSRLARAVGDFGRRMEALEVHGATAAAQHFWLRSFCDVYLEAIKPSLRHPDPDPTTLQTLLSCAELGLRLLAPLSPFLAEELWHRLPRAPPGSPHPLPRSVPLRSHVGPLALPRGGGGGGGHEGGGQDCEGSKGCVSPRGCTAACGNTMPSGPGGRHVGFEPHAPGPGTGGACGAPPPGGGAGSGAWMGGGSRRGRDPHPHLSAGPGGPPL</sequence>
<evidence type="ECO:0000313" key="19">
    <source>
        <dbReference type="Ensembl" id="ENSGALP00010000318.1"/>
    </source>
</evidence>
<feature type="region of interest" description="Disordered" evidence="16">
    <location>
        <begin position="968"/>
        <end position="1023"/>
    </location>
</feature>
<dbReference type="GO" id="GO:0006438">
    <property type="term" value="P:valyl-tRNA aminoacylation"/>
    <property type="evidence" value="ECO:0000318"/>
    <property type="project" value="GO_Central"/>
</dbReference>
<dbReference type="InterPro" id="IPR033705">
    <property type="entry name" value="Anticodon_Ia_Val"/>
</dbReference>
<keyword evidence="5 15" id="KW-0547">Nucleotide-binding</keyword>
<dbReference type="InterPro" id="IPR014729">
    <property type="entry name" value="Rossmann-like_a/b/a_fold"/>
</dbReference>
<dbReference type="InterPro" id="IPR002300">
    <property type="entry name" value="aa-tRNA-synth_Ia"/>
</dbReference>
<dbReference type="GeneTree" id="ENSGT00940000159890"/>
<keyword evidence="20" id="KW-1185">Reference proteome</keyword>
<dbReference type="SUPFAM" id="SSF52374">
    <property type="entry name" value="Nucleotidylyl transferase"/>
    <property type="match status" value="1"/>
</dbReference>
<dbReference type="Gene3D" id="3.90.740.10">
    <property type="entry name" value="Valyl/Leucyl/Isoleucyl-tRNA synthetase, editing domain"/>
    <property type="match status" value="2"/>
</dbReference>
<dbReference type="GO" id="GO:0004832">
    <property type="term" value="F:valine-tRNA ligase activity"/>
    <property type="evidence" value="ECO:0000318"/>
    <property type="project" value="GO_Central"/>
</dbReference>
<dbReference type="NCBIfam" id="NF004349">
    <property type="entry name" value="PRK05729.1"/>
    <property type="match status" value="1"/>
</dbReference>
<feature type="region of interest" description="Disordered" evidence="16">
    <location>
        <begin position="17"/>
        <end position="157"/>
    </location>
</feature>
<dbReference type="CDD" id="cd00817">
    <property type="entry name" value="ValRS_core"/>
    <property type="match status" value="1"/>
</dbReference>
<evidence type="ECO:0000256" key="2">
    <source>
        <dbReference type="ARBA" id="ARBA00005594"/>
    </source>
</evidence>
<keyword evidence="9" id="KW-0496">Mitochondrion</keyword>
<evidence type="ECO:0000256" key="12">
    <source>
        <dbReference type="ARBA" id="ARBA00040837"/>
    </source>
</evidence>
<dbReference type="PANTHER" id="PTHR11946">
    <property type="entry name" value="VALYL-TRNA SYNTHETASES"/>
    <property type="match status" value="1"/>
</dbReference>
<feature type="domain" description="Aminoacyl-tRNA synthetase class Ia" evidence="17">
    <location>
        <begin position="166"/>
        <end position="764"/>
    </location>
</feature>
<feature type="domain" description="Methionyl/Valyl/Leucyl/Isoleucyl-tRNA synthetase anticodon-binding" evidence="18">
    <location>
        <begin position="809"/>
        <end position="897"/>
    </location>
</feature>
<protein>
    <recommendedName>
        <fullName evidence="12">Valine--tRNA ligase, mitochondrial</fullName>
        <ecNumber evidence="3">6.1.1.9</ecNumber>
    </recommendedName>
    <alternativeName>
        <fullName evidence="11">Valyl-tRNA synthetase</fullName>
    </alternativeName>
</protein>
<dbReference type="InterPro" id="IPR009008">
    <property type="entry name" value="Val/Leu/Ile-tRNA-synth_edit"/>
</dbReference>
<dbReference type="InterPro" id="IPR001412">
    <property type="entry name" value="aa-tRNA-synth_I_CS"/>
</dbReference>
<evidence type="ECO:0000259" key="18">
    <source>
        <dbReference type="Pfam" id="PF08264"/>
    </source>
</evidence>
<dbReference type="PANTHER" id="PTHR11946:SF71">
    <property type="entry name" value="VALINE--TRNA LIGASE, MITOCHONDRIAL"/>
    <property type="match status" value="1"/>
</dbReference>
<dbReference type="PROSITE" id="PS00178">
    <property type="entry name" value="AA_TRNA_LIGASE_I"/>
    <property type="match status" value="1"/>
</dbReference>
<dbReference type="Gene3D" id="1.10.730.10">
    <property type="entry name" value="Isoleucyl-tRNA Synthetase, Domain 1"/>
    <property type="match status" value="1"/>
</dbReference>
<comment type="catalytic activity">
    <reaction evidence="14">
        <text>tRNA(Val) + L-valine + ATP = L-valyl-tRNA(Val) + AMP + diphosphate</text>
        <dbReference type="Rhea" id="RHEA:10704"/>
        <dbReference type="Rhea" id="RHEA-COMP:9672"/>
        <dbReference type="Rhea" id="RHEA-COMP:9708"/>
        <dbReference type="ChEBI" id="CHEBI:30616"/>
        <dbReference type="ChEBI" id="CHEBI:33019"/>
        <dbReference type="ChEBI" id="CHEBI:57762"/>
        <dbReference type="ChEBI" id="CHEBI:78442"/>
        <dbReference type="ChEBI" id="CHEBI:78537"/>
        <dbReference type="ChEBI" id="CHEBI:456215"/>
        <dbReference type="EC" id="6.1.1.9"/>
    </reaction>
</comment>
<evidence type="ECO:0000256" key="5">
    <source>
        <dbReference type="ARBA" id="ARBA00022741"/>
    </source>
</evidence>
<comment type="function">
    <text evidence="13">Catalyzes the attachment of valine to tRNA(Val) in a two-step reaction: valine is first activated by ATP to form Val-AMP and then transferred to the acceptor end of tRNA(Val).</text>
</comment>
<comment type="subcellular location">
    <subcellularLocation>
        <location evidence="1">Mitochondrion</location>
    </subcellularLocation>
</comment>
<keyword evidence="7 15" id="KW-0648">Protein biosynthesis</keyword>
<dbReference type="GO" id="GO:0005739">
    <property type="term" value="C:mitochondrion"/>
    <property type="evidence" value="ECO:0007669"/>
    <property type="project" value="UniProtKB-SubCell"/>
</dbReference>
<dbReference type="GO" id="GO:0002161">
    <property type="term" value="F:aminoacyl-tRNA deacylase activity"/>
    <property type="evidence" value="ECO:0007669"/>
    <property type="project" value="InterPro"/>
</dbReference>
<dbReference type="PRINTS" id="PR00986">
    <property type="entry name" value="TRNASYNTHVAL"/>
</dbReference>
<reference evidence="19" key="1">
    <citation type="submission" date="2025-08" db="UniProtKB">
        <authorList>
            <consortium name="Ensembl"/>
        </authorList>
    </citation>
    <scope>IDENTIFICATION</scope>
    <source>
        <strain evidence="19">broiler</strain>
    </source>
</reference>
<keyword evidence="10 15" id="KW-0030">Aminoacyl-tRNA synthetase</keyword>
<dbReference type="GO" id="GO:0005524">
    <property type="term" value="F:ATP binding"/>
    <property type="evidence" value="ECO:0007669"/>
    <property type="project" value="UniProtKB-KW"/>
</dbReference>
<dbReference type="Pfam" id="PF00133">
    <property type="entry name" value="tRNA-synt_1"/>
    <property type="match status" value="1"/>
</dbReference>
<dbReference type="FunFam" id="3.40.50.620:FF:000120">
    <property type="entry name" value="Valine--tRNA ligase, mitochondrial"/>
    <property type="match status" value="1"/>
</dbReference>
<evidence type="ECO:0000256" key="14">
    <source>
        <dbReference type="ARBA" id="ARBA00047552"/>
    </source>
</evidence>
<keyword evidence="8" id="KW-0809">Transit peptide</keyword>
<dbReference type="Proteomes" id="UP000000539">
    <property type="component" value="Chromosome 16"/>
</dbReference>
<evidence type="ECO:0000256" key="7">
    <source>
        <dbReference type="ARBA" id="ARBA00022917"/>
    </source>
</evidence>
<dbReference type="SUPFAM" id="SSF47323">
    <property type="entry name" value="Anticodon-binding domain of a subclass of class I aminoacyl-tRNA synthetases"/>
    <property type="match status" value="1"/>
</dbReference>
<organism evidence="19 20">
    <name type="scientific">Gallus gallus</name>
    <name type="common">Chicken</name>
    <dbReference type="NCBI Taxonomy" id="9031"/>
    <lineage>
        <taxon>Eukaryota</taxon>
        <taxon>Metazoa</taxon>
        <taxon>Chordata</taxon>
        <taxon>Craniata</taxon>
        <taxon>Vertebrata</taxon>
        <taxon>Euteleostomi</taxon>
        <taxon>Archelosauria</taxon>
        <taxon>Archosauria</taxon>
        <taxon>Dinosauria</taxon>
        <taxon>Saurischia</taxon>
        <taxon>Theropoda</taxon>
        <taxon>Coelurosauria</taxon>
        <taxon>Aves</taxon>
        <taxon>Neognathae</taxon>
        <taxon>Galloanserae</taxon>
        <taxon>Galliformes</taxon>
        <taxon>Phasianidae</taxon>
        <taxon>Phasianinae</taxon>
        <taxon>Gallus</taxon>
    </lineage>
</organism>
<dbReference type="GO" id="GO:0005829">
    <property type="term" value="C:cytosol"/>
    <property type="evidence" value="ECO:0000318"/>
    <property type="project" value="GO_Central"/>
</dbReference>
<feature type="compositionally biased region" description="Gly residues" evidence="16">
    <location>
        <begin position="926"/>
        <end position="940"/>
    </location>
</feature>
<evidence type="ECO:0000313" key="20">
    <source>
        <dbReference type="Proteomes" id="UP000000539"/>
    </source>
</evidence>
<dbReference type="InterPro" id="IPR013155">
    <property type="entry name" value="M/V/L/I-tRNA-synth_anticd-bd"/>
</dbReference>
<name>A0A8V0X2N8_CHICK</name>
<evidence type="ECO:0000256" key="6">
    <source>
        <dbReference type="ARBA" id="ARBA00022840"/>
    </source>
</evidence>
<dbReference type="CDD" id="cd07962">
    <property type="entry name" value="Anticodon_Ia_Val"/>
    <property type="match status" value="1"/>
</dbReference>
<dbReference type="NCBIfam" id="TIGR00422">
    <property type="entry name" value="valS"/>
    <property type="match status" value="1"/>
</dbReference>
<dbReference type="InterPro" id="IPR009080">
    <property type="entry name" value="tRNAsynth_Ia_anticodon-bd"/>
</dbReference>
<evidence type="ECO:0000256" key="16">
    <source>
        <dbReference type="SAM" id="MobiDB-lite"/>
    </source>
</evidence>
<feature type="compositionally biased region" description="Basic and acidic residues" evidence="16">
    <location>
        <begin position="39"/>
        <end position="52"/>
    </location>
</feature>
<dbReference type="EC" id="6.1.1.9" evidence="3"/>
<feature type="compositionally biased region" description="Pro residues" evidence="16">
    <location>
        <begin position="27"/>
        <end position="38"/>
    </location>
</feature>
<gene>
    <name evidence="19" type="primary">LOC107049913</name>
</gene>
<dbReference type="FunFam" id="3.40.50.620:FF:000020">
    <property type="entry name" value="Valine--tRNA ligase, mitochondrial"/>
    <property type="match status" value="1"/>
</dbReference>
<keyword evidence="4 15" id="KW-0436">Ligase</keyword>
<feature type="region of interest" description="Disordered" evidence="16">
    <location>
        <begin position="920"/>
        <end position="945"/>
    </location>
</feature>
<evidence type="ECO:0000256" key="4">
    <source>
        <dbReference type="ARBA" id="ARBA00022598"/>
    </source>
</evidence>
<evidence type="ECO:0000256" key="11">
    <source>
        <dbReference type="ARBA" id="ARBA00029936"/>
    </source>
</evidence>
<accession>A0A8V0X2N8</accession>
<dbReference type="AlphaFoldDB" id="A0A8V0X2N8"/>
<dbReference type="GlyGen" id="A0A8V0X2N8">
    <property type="glycosylation" value="3 sites"/>
</dbReference>
<keyword evidence="6 15" id="KW-0067">ATP-binding</keyword>
<dbReference type="Gene3D" id="3.40.50.620">
    <property type="entry name" value="HUPs"/>
    <property type="match status" value="2"/>
</dbReference>
<evidence type="ECO:0000256" key="15">
    <source>
        <dbReference type="RuleBase" id="RU363035"/>
    </source>
</evidence>
<dbReference type="Pfam" id="PF08264">
    <property type="entry name" value="Anticodon_1"/>
    <property type="match status" value="1"/>
</dbReference>
<dbReference type="OrthoDB" id="629407at2759"/>
<dbReference type="InterPro" id="IPR002303">
    <property type="entry name" value="Valyl-tRNA_ligase"/>
</dbReference>
<comment type="similarity">
    <text evidence="2 15">Belongs to the class-I aminoacyl-tRNA synthetase family.</text>
</comment>
<proteinExistence type="inferred from homology"/>
<evidence type="ECO:0000256" key="8">
    <source>
        <dbReference type="ARBA" id="ARBA00022946"/>
    </source>
</evidence>
<evidence type="ECO:0000259" key="17">
    <source>
        <dbReference type="Pfam" id="PF00133"/>
    </source>
</evidence>
<evidence type="ECO:0000256" key="10">
    <source>
        <dbReference type="ARBA" id="ARBA00023146"/>
    </source>
</evidence>
<evidence type="ECO:0000256" key="9">
    <source>
        <dbReference type="ARBA" id="ARBA00023128"/>
    </source>
</evidence>
<dbReference type="SUPFAM" id="SSF50677">
    <property type="entry name" value="ValRS/IleRS/LeuRS editing domain"/>
    <property type="match status" value="1"/>
</dbReference>